<dbReference type="Pfam" id="PF04149">
    <property type="entry name" value="DUF397"/>
    <property type="match status" value="1"/>
</dbReference>
<dbReference type="EMBL" id="BMQK01000015">
    <property type="protein sequence ID" value="GGQ77908.1"/>
    <property type="molecule type" value="Genomic_DNA"/>
</dbReference>
<gene>
    <name evidence="2" type="ORF">GCM10010145_54630</name>
</gene>
<reference evidence="2" key="1">
    <citation type="journal article" date="2014" name="Int. J. Syst. Evol. Microbiol.">
        <title>Complete genome sequence of Corynebacterium casei LMG S-19264T (=DSM 44701T), isolated from a smear-ripened cheese.</title>
        <authorList>
            <consortium name="US DOE Joint Genome Institute (JGI-PGF)"/>
            <person name="Walter F."/>
            <person name="Albersmeier A."/>
            <person name="Kalinowski J."/>
            <person name="Ruckert C."/>
        </authorList>
    </citation>
    <scope>NUCLEOTIDE SEQUENCE</scope>
    <source>
        <strain evidence="2">JCM 3131</strain>
    </source>
</reference>
<comment type="caution">
    <text evidence="2">The sequence shown here is derived from an EMBL/GenBank/DDBJ whole genome shotgun (WGS) entry which is preliminary data.</text>
</comment>
<dbReference type="Proteomes" id="UP000620156">
    <property type="component" value="Unassembled WGS sequence"/>
</dbReference>
<keyword evidence="3" id="KW-1185">Reference proteome</keyword>
<dbReference type="AlphaFoldDB" id="A0A918BLJ6"/>
<organism evidence="2 3">
    <name type="scientific">Streptomyces ruber</name>
    <dbReference type="NCBI Taxonomy" id="83378"/>
    <lineage>
        <taxon>Bacteria</taxon>
        <taxon>Bacillati</taxon>
        <taxon>Actinomycetota</taxon>
        <taxon>Actinomycetes</taxon>
        <taxon>Kitasatosporales</taxon>
        <taxon>Streptomycetaceae</taxon>
        <taxon>Streptomyces</taxon>
    </lineage>
</organism>
<name>A0A918BLJ6_9ACTN</name>
<dbReference type="InterPro" id="IPR007278">
    <property type="entry name" value="DUF397"/>
</dbReference>
<dbReference type="RefSeq" id="WP_229821293.1">
    <property type="nucleotide sequence ID" value="NZ_BMQK01000015.1"/>
</dbReference>
<evidence type="ECO:0000313" key="3">
    <source>
        <dbReference type="Proteomes" id="UP000620156"/>
    </source>
</evidence>
<sequence length="74" mass="8232">MLAGAFAPTPWRKSSYSGVNEQNCCEIALLRHEAWIRDSKFPERTVLRVPSSAWRAAVAFFGEAQSPGGNHEQL</sequence>
<protein>
    <recommendedName>
        <fullName evidence="1">DUF397 domain-containing protein</fullName>
    </recommendedName>
</protein>
<evidence type="ECO:0000313" key="2">
    <source>
        <dbReference type="EMBL" id="GGQ77908.1"/>
    </source>
</evidence>
<accession>A0A918BLJ6</accession>
<reference evidence="2" key="2">
    <citation type="submission" date="2020-09" db="EMBL/GenBank/DDBJ databases">
        <authorList>
            <person name="Sun Q."/>
            <person name="Ohkuma M."/>
        </authorList>
    </citation>
    <scope>NUCLEOTIDE SEQUENCE</scope>
    <source>
        <strain evidence="2">JCM 3131</strain>
    </source>
</reference>
<evidence type="ECO:0000259" key="1">
    <source>
        <dbReference type="Pfam" id="PF04149"/>
    </source>
</evidence>
<proteinExistence type="predicted"/>
<feature type="domain" description="DUF397" evidence="1">
    <location>
        <begin position="10"/>
        <end position="58"/>
    </location>
</feature>